<dbReference type="Pfam" id="PF00330">
    <property type="entry name" value="Aconitase"/>
    <property type="match status" value="2"/>
</dbReference>
<dbReference type="PANTHER" id="PTHR43822">
    <property type="entry name" value="HOMOACONITASE, MITOCHONDRIAL-RELATED"/>
    <property type="match status" value="1"/>
</dbReference>
<evidence type="ECO:0000313" key="9">
    <source>
        <dbReference type="Proteomes" id="UP000799772"/>
    </source>
</evidence>
<accession>A0A9P4I987</accession>
<sequence>MADGPEKAGLNACQKVLIHHAIGLPSNPGNIPPETVLLLKPSWLLASEAAWNSMEGSYNSLGRPTFHRKDRFWLAPDHIVDPRVNERPREKGIIEKCERIAKEMDLGDNYNPPNTTIMHTDFYRKRCQPGMLIIGADSHTGSAGSLGALAIGMGISDVMMQIVTGETFLKMPEVICIRFVGRPTLGLGGKDVILGVLGQLKRNTVAAERLVEFVGEGLQYLSSDARFAICNMVTEFGGIGAMVVPDAVTADFIARRPDKKHKSDGAYFRPDSNATYAGVYEIDLSKLEHYVALYPSPDNVVPVSQAELPILQGCFIGACTTTEEDLILGGLVLREALKMGMKPNAKGLRRVTPGSIGIIERLKKFGLIEVYEDAGFVVGAPGCSYCVGMGIDKAGNGEVWLSSQNRNYRDRMGPGSIANIASAATVAASSFTMTLQNPQPLLDKIDFAEYDTMREHTLSASSLPQPTYSEPVPATREDVETEAETVSAAPSTSSEQAASLPDLITGRVQRFGDNIDTDSIAPTEICIQPTPEKLARGAFLHTKPTFYDLTQAGATILVAQNAFGTGSSREQAPNALLAAGIKAVIAKSYAFIYGRNQANKGLLGIRLQNDRFYELAQEGVEMSIDIRNRKISCGGEEFDFQLDPIEEKLLAAGGLLRIYNLYGTKLFRKLQEAAIAMNGAKKSQPEMVEEKKDSKLDW</sequence>
<organism evidence="8 9">
    <name type="scientific">Rhizodiscina lignyota</name>
    <dbReference type="NCBI Taxonomy" id="1504668"/>
    <lineage>
        <taxon>Eukaryota</taxon>
        <taxon>Fungi</taxon>
        <taxon>Dikarya</taxon>
        <taxon>Ascomycota</taxon>
        <taxon>Pezizomycotina</taxon>
        <taxon>Dothideomycetes</taxon>
        <taxon>Pleosporomycetidae</taxon>
        <taxon>Aulographales</taxon>
        <taxon>Rhizodiscinaceae</taxon>
        <taxon>Rhizodiscina</taxon>
    </lineage>
</organism>
<feature type="region of interest" description="Disordered" evidence="5">
    <location>
        <begin position="456"/>
        <end position="502"/>
    </location>
</feature>
<evidence type="ECO:0000256" key="5">
    <source>
        <dbReference type="SAM" id="MobiDB-lite"/>
    </source>
</evidence>
<gene>
    <name evidence="8" type="ORF">NA57DRAFT_60740</name>
</gene>
<dbReference type="Pfam" id="PF00694">
    <property type="entry name" value="Aconitase_C"/>
    <property type="match status" value="1"/>
</dbReference>
<keyword evidence="3" id="KW-0411">Iron-sulfur</keyword>
<dbReference type="GO" id="GO:0046872">
    <property type="term" value="F:metal ion binding"/>
    <property type="evidence" value="ECO:0007669"/>
    <property type="project" value="UniProtKB-KW"/>
</dbReference>
<reference evidence="8" key="1">
    <citation type="journal article" date="2020" name="Stud. Mycol.">
        <title>101 Dothideomycetes genomes: a test case for predicting lifestyles and emergence of pathogens.</title>
        <authorList>
            <person name="Haridas S."/>
            <person name="Albert R."/>
            <person name="Binder M."/>
            <person name="Bloem J."/>
            <person name="Labutti K."/>
            <person name="Salamov A."/>
            <person name="Andreopoulos B."/>
            <person name="Baker S."/>
            <person name="Barry K."/>
            <person name="Bills G."/>
            <person name="Bluhm B."/>
            <person name="Cannon C."/>
            <person name="Castanera R."/>
            <person name="Culley D."/>
            <person name="Daum C."/>
            <person name="Ezra D."/>
            <person name="Gonzalez J."/>
            <person name="Henrissat B."/>
            <person name="Kuo A."/>
            <person name="Liang C."/>
            <person name="Lipzen A."/>
            <person name="Lutzoni F."/>
            <person name="Magnuson J."/>
            <person name="Mondo S."/>
            <person name="Nolan M."/>
            <person name="Ohm R."/>
            <person name="Pangilinan J."/>
            <person name="Park H.-J."/>
            <person name="Ramirez L."/>
            <person name="Alfaro M."/>
            <person name="Sun H."/>
            <person name="Tritt A."/>
            <person name="Yoshinaga Y."/>
            <person name="Zwiers L.-H."/>
            <person name="Turgeon B."/>
            <person name="Goodwin S."/>
            <person name="Spatafora J."/>
            <person name="Crous P."/>
            <person name="Grigoriev I."/>
        </authorList>
    </citation>
    <scope>NUCLEOTIDE SEQUENCE</scope>
    <source>
        <strain evidence="8">CBS 133067</strain>
    </source>
</reference>
<dbReference type="OrthoDB" id="419183at2759"/>
<dbReference type="SUPFAM" id="SSF52016">
    <property type="entry name" value="LeuD/IlvD-like"/>
    <property type="match status" value="1"/>
</dbReference>
<dbReference type="GO" id="GO:0051536">
    <property type="term" value="F:iron-sulfur cluster binding"/>
    <property type="evidence" value="ECO:0007669"/>
    <property type="project" value="UniProtKB-KW"/>
</dbReference>
<dbReference type="PRINTS" id="PR00415">
    <property type="entry name" value="ACONITASE"/>
</dbReference>
<evidence type="ECO:0000259" key="7">
    <source>
        <dbReference type="Pfam" id="PF00694"/>
    </source>
</evidence>
<dbReference type="PANTHER" id="PTHR43822:SF2">
    <property type="entry name" value="HOMOACONITASE, MITOCHONDRIAL"/>
    <property type="match status" value="1"/>
</dbReference>
<dbReference type="EMBL" id="ML978135">
    <property type="protein sequence ID" value="KAF2094096.1"/>
    <property type="molecule type" value="Genomic_DNA"/>
</dbReference>
<evidence type="ECO:0000256" key="2">
    <source>
        <dbReference type="ARBA" id="ARBA00023004"/>
    </source>
</evidence>
<protein>
    <submittedName>
        <fullName evidence="8">3-isopropylmalate dehydratase</fullName>
    </submittedName>
</protein>
<dbReference type="InterPro" id="IPR050067">
    <property type="entry name" value="IPM_dehydratase_rel_enz"/>
</dbReference>
<keyword evidence="4" id="KW-0456">Lyase</keyword>
<feature type="compositionally biased region" description="Polar residues" evidence="5">
    <location>
        <begin position="488"/>
        <end position="497"/>
    </location>
</feature>
<keyword evidence="1" id="KW-0479">Metal-binding</keyword>
<keyword evidence="9" id="KW-1185">Reference proteome</keyword>
<dbReference type="SUPFAM" id="SSF53732">
    <property type="entry name" value="Aconitase iron-sulfur domain"/>
    <property type="match status" value="1"/>
</dbReference>
<dbReference type="GO" id="GO:0016829">
    <property type="term" value="F:lyase activity"/>
    <property type="evidence" value="ECO:0007669"/>
    <property type="project" value="UniProtKB-KW"/>
</dbReference>
<feature type="domain" description="Aconitase/3-isopropylmalate dehydratase large subunit alpha/beta/alpha" evidence="6">
    <location>
        <begin position="91"/>
        <end position="306"/>
    </location>
</feature>
<dbReference type="Gene3D" id="3.20.19.10">
    <property type="entry name" value="Aconitase, domain 4"/>
    <property type="match status" value="1"/>
</dbReference>
<dbReference type="InterPro" id="IPR036008">
    <property type="entry name" value="Aconitase_4Fe-4S_dom"/>
</dbReference>
<feature type="domain" description="Aconitase/3-isopropylmalate dehydratase large subunit alpha/beta/alpha" evidence="6">
    <location>
        <begin position="312"/>
        <end position="431"/>
    </location>
</feature>
<dbReference type="Gene3D" id="3.30.499.10">
    <property type="entry name" value="Aconitase, domain 3"/>
    <property type="match status" value="2"/>
</dbReference>
<dbReference type="AlphaFoldDB" id="A0A9P4I987"/>
<dbReference type="InterPro" id="IPR015928">
    <property type="entry name" value="Aconitase/3IPM_dehydase_swvl"/>
</dbReference>
<feature type="domain" description="Aconitase A/isopropylmalate dehydratase small subunit swivel" evidence="7">
    <location>
        <begin position="550"/>
        <end position="609"/>
    </location>
</feature>
<dbReference type="Proteomes" id="UP000799772">
    <property type="component" value="Unassembled WGS sequence"/>
</dbReference>
<evidence type="ECO:0000256" key="1">
    <source>
        <dbReference type="ARBA" id="ARBA00022723"/>
    </source>
</evidence>
<keyword evidence="2" id="KW-0408">Iron</keyword>
<dbReference type="GO" id="GO:0170038">
    <property type="term" value="P:proteinogenic amino acid biosynthetic process"/>
    <property type="evidence" value="ECO:0007669"/>
    <property type="project" value="UniProtKB-ARBA"/>
</dbReference>
<proteinExistence type="predicted"/>
<dbReference type="InterPro" id="IPR015931">
    <property type="entry name" value="Acnase/IPM_dHydase_lsu_aba_1/3"/>
</dbReference>
<feature type="compositionally biased region" description="Polar residues" evidence="5">
    <location>
        <begin position="458"/>
        <end position="468"/>
    </location>
</feature>
<evidence type="ECO:0000313" key="8">
    <source>
        <dbReference type="EMBL" id="KAF2094096.1"/>
    </source>
</evidence>
<comment type="caution">
    <text evidence="8">The sequence shown here is derived from an EMBL/GenBank/DDBJ whole genome shotgun (WGS) entry which is preliminary data.</text>
</comment>
<dbReference type="GO" id="GO:0170034">
    <property type="term" value="P:L-amino acid biosynthetic process"/>
    <property type="evidence" value="ECO:0007669"/>
    <property type="project" value="UniProtKB-ARBA"/>
</dbReference>
<dbReference type="InterPro" id="IPR000573">
    <property type="entry name" value="AconitaseA/IPMdHydase_ssu_swvl"/>
</dbReference>
<name>A0A9P4I987_9PEZI</name>
<evidence type="ECO:0000256" key="4">
    <source>
        <dbReference type="ARBA" id="ARBA00023239"/>
    </source>
</evidence>
<evidence type="ECO:0000259" key="6">
    <source>
        <dbReference type="Pfam" id="PF00330"/>
    </source>
</evidence>
<dbReference type="InterPro" id="IPR001030">
    <property type="entry name" value="Acoase/IPM_deHydtase_lsu_aba"/>
</dbReference>
<evidence type="ECO:0000256" key="3">
    <source>
        <dbReference type="ARBA" id="ARBA00023014"/>
    </source>
</evidence>